<evidence type="ECO:0000313" key="1">
    <source>
        <dbReference type="EMBL" id="TJZ53802.1"/>
    </source>
</evidence>
<name>A0A4U0NJA4_9SPHI</name>
<organism evidence="1 2">
    <name type="scientific">Sphingobacterium olei</name>
    <dbReference type="NCBI Taxonomy" id="2571155"/>
    <lineage>
        <taxon>Bacteria</taxon>
        <taxon>Pseudomonadati</taxon>
        <taxon>Bacteroidota</taxon>
        <taxon>Sphingobacteriia</taxon>
        <taxon>Sphingobacteriales</taxon>
        <taxon>Sphingobacteriaceae</taxon>
        <taxon>Sphingobacterium</taxon>
    </lineage>
</organism>
<reference evidence="1 2" key="1">
    <citation type="submission" date="2019-04" db="EMBL/GenBank/DDBJ databases">
        <title>Sphingobacterium olei sp. nov., isolated from oil-contaminated soil.</title>
        <authorList>
            <person name="Liu B."/>
        </authorList>
    </citation>
    <scope>NUCLEOTIDE SEQUENCE [LARGE SCALE GENOMIC DNA]</scope>
    <source>
        <strain evidence="1 2">HAL-9</strain>
    </source>
</reference>
<keyword evidence="2" id="KW-1185">Reference proteome</keyword>
<dbReference type="OrthoDB" id="799853at2"/>
<evidence type="ECO:0008006" key="3">
    <source>
        <dbReference type="Google" id="ProtNLM"/>
    </source>
</evidence>
<protein>
    <recommendedName>
        <fullName evidence="3">Lipoprotein</fullName>
    </recommendedName>
</protein>
<dbReference type="RefSeq" id="WP_136902592.1">
    <property type="nucleotide sequence ID" value="NZ_SUME01000007.1"/>
</dbReference>
<proteinExistence type="predicted"/>
<dbReference type="PROSITE" id="PS51257">
    <property type="entry name" value="PROKAR_LIPOPROTEIN"/>
    <property type="match status" value="1"/>
</dbReference>
<sequence>MKYLHIYSLLLISAFFTSCEQNKTDFKKANVQSETKDLTTIPGANEKYIHTKYEYSDSNGSSLIIQNGGPKGGMKYTDPNGEVYSYAVFWTRIINETDNPLKLKIAFPVDSYPVPSLPDKYFKILIPPDTMTLDKEPLYLFGLTDLKSFLNKSIHKSSSLKRTINPKKSSGFYVVMLSLVEGAHGTMRTGLSLKGQNLYYRIKIDGSKSNTKSEDKEIRIGSINLKNLRIKE</sequence>
<gene>
    <name evidence="1" type="ORF">FAZ15_17440</name>
</gene>
<evidence type="ECO:0000313" key="2">
    <source>
        <dbReference type="Proteomes" id="UP000306808"/>
    </source>
</evidence>
<accession>A0A4U0NJA4</accession>
<comment type="caution">
    <text evidence="1">The sequence shown here is derived from an EMBL/GenBank/DDBJ whole genome shotgun (WGS) entry which is preliminary data.</text>
</comment>
<dbReference type="Proteomes" id="UP000306808">
    <property type="component" value="Unassembled WGS sequence"/>
</dbReference>
<dbReference type="EMBL" id="SUME01000007">
    <property type="protein sequence ID" value="TJZ53802.1"/>
    <property type="molecule type" value="Genomic_DNA"/>
</dbReference>
<dbReference type="AlphaFoldDB" id="A0A4U0NJA4"/>